<dbReference type="AlphaFoldDB" id="A0A5B7ES60"/>
<reference evidence="1 2" key="1">
    <citation type="submission" date="2019-05" db="EMBL/GenBank/DDBJ databases">
        <title>Another draft genome of Portunus trituberculatus and its Hox gene families provides insights of decapod evolution.</title>
        <authorList>
            <person name="Jeong J.-H."/>
            <person name="Song I."/>
            <person name="Kim S."/>
            <person name="Choi T."/>
            <person name="Kim D."/>
            <person name="Ryu S."/>
            <person name="Kim W."/>
        </authorList>
    </citation>
    <scope>NUCLEOTIDE SEQUENCE [LARGE SCALE GENOMIC DNA]</scope>
    <source>
        <tissue evidence="1">Muscle</tissue>
    </source>
</reference>
<evidence type="ECO:0000313" key="1">
    <source>
        <dbReference type="EMBL" id="MPC36076.1"/>
    </source>
</evidence>
<sequence>MKICACVRIYYRSESLNLLNIETCFHIVFGHYLVILYSFRNSCR</sequence>
<accession>A0A5B7ES60</accession>
<organism evidence="1 2">
    <name type="scientific">Portunus trituberculatus</name>
    <name type="common">Swimming crab</name>
    <name type="synonym">Neptunus trituberculatus</name>
    <dbReference type="NCBI Taxonomy" id="210409"/>
    <lineage>
        <taxon>Eukaryota</taxon>
        <taxon>Metazoa</taxon>
        <taxon>Ecdysozoa</taxon>
        <taxon>Arthropoda</taxon>
        <taxon>Crustacea</taxon>
        <taxon>Multicrustacea</taxon>
        <taxon>Malacostraca</taxon>
        <taxon>Eumalacostraca</taxon>
        <taxon>Eucarida</taxon>
        <taxon>Decapoda</taxon>
        <taxon>Pleocyemata</taxon>
        <taxon>Brachyura</taxon>
        <taxon>Eubrachyura</taxon>
        <taxon>Portunoidea</taxon>
        <taxon>Portunidae</taxon>
        <taxon>Portuninae</taxon>
        <taxon>Portunus</taxon>
    </lineage>
</organism>
<dbReference type="EMBL" id="VSRR010003422">
    <property type="protein sequence ID" value="MPC36076.1"/>
    <property type="molecule type" value="Genomic_DNA"/>
</dbReference>
<comment type="caution">
    <text evidence="1">The sequence shown here is derived from an EMBL/GenBank/DDBJ whole genome shotgun (WGS) entry which is preliminary data.</text>
</comment>
<evidence type="ECO:0000313" key="2">
    <source>
        <dbReference type="Proteomes" id="UP000324222"/>
    </source>
</evidence>
<name>A0A5B7ES60_PORTR</name>
<keyword evidence="2" id="KW-1185">Reference proteome</keyword>
<dbReference type="Proteomes" id="UP000324222">
    <property type="component" value="Unassembled WGS sequence"/>
</dbReference>
<proteinExistence type="predicted"/>
<gene>
    <name evidence="1" type="ORF">E2C01_029524</name>
</gene>
<protein>
    <submittedName>
        <fullName evidence="1">Uncharacterized protein</fullName>
    </submittedName>
</protein>